<evidence type="ECO:0000256" key="14">
    <source>
        <dbReference type="ARBA" id="ARBA00023128"/>
    </source>
</evidence>
<evidence type="ECO:0000256" key="11">
    <source>
        <dbReference type="ARBA" id="ARBA00022989"/>
    </source>
</evidence>
<keyword evidence="8 17" id="KW-0999">Mitochondrion inner membrane</keyword>
<dbReference type="InterPro" id="IPR001750">
    <property type="entry name" value="ND/Mrp_TM"/>
</dbReference>
<comment type="similarity">
    <text evidence="2 17">Belongs to the complex I subunit 2 family.</text>
</comment>
<name>S4UXR0_9GOBI</name>
<dbReference type="GO" id="GO:0008137">
    <property type="term" value="F:NADH dehydrogenase (ubiquinone) activity"/>
    <property type="evidence" value="ECO:0007669"/>
    <property type="project" value="UniProtKB-EC"/>
</dbReference>
<keyword evidence="13 17" id="KW-0830">Ubiquinone</keyword>
<keyword evidence="9 17" id="KW-1278">Translocase</keyword>
<accession>S4UXR0</accession>
<reference evidence="19" key="1">
    <citation type="submission" date="2012-08" db="EMBL/GenBank/DDBJ databases">
        <title>The systematics and molecular phylogeny of Fusigobius (Teleostei: Gobiidae) from Taiwan.</title>
        <authorList>
            <person name="Chen K.-T."/>
        </authorList>
    </citation>
    <scope>NUCLEOTIDE SEQUENCE</scope>
</reference>
<dbReference type="PRINTS" id="PR01436">
    <property type="entry name" value="NADHDHGNASE2"/>
</dbReference>
<evidence type="ECO:0000256" key="9">
    <source>
        <dbReference type="ARBA" id="ARBA00022967"/>
    </source>
</evidence>
<comment type="subcellular location">
    <subcellularLocation>
        <location evidence="1 17">Mitochondrion inner membrane</location>
        <topology evidence="1 17">Multi-pass membrane protein</topology>
    </subcellularLocation>
</comment>
<dbReference type="GO" id="GO:0006120">
    <property type="term" value="P:mitochondrial electron transport, NADH to ubiquinone"/>
    <property type="evidence" value="ECO:0007669"/>
    <property type="project" value="InterPro"/>
</dbReference>
<evidence type="ECO:0000256" key="2">
    <source>
        <dbReference type="ARBA" id="ARBA00007012"/>
    </source>
</evidence>
<comment type="catalytic activity">
    <reaction evidence="16 17">
        <text>a ubiquinone + NADH + 5 H(+)(in) = a ubiquinol + NAD(+) + 4 H(+)(out)</text>
        <dbReference type="Rhea" id="RHEA:29091"/>
        <dbReference type="Rhea" id="RHEA-COMP:9565"/>
        <dbReference type="Rhea" id="RHEA-COMP:9566"/>
        <dbReference type="ChEBI" id="CHEBI:15378"/>
        <dbReference type="ChEBI" id="CHEBI:16389"/>
        <dbReference type="ChEBI" id="CHEBI:17976"/>
        <dbReference type="ChEBI" id="CHEBI:57540"/>
        <dbReference type="ChEBI" id="CHEBI:57945"/>
        <dbReference type="EC" id="7.1.1.2"/>
    </reaction>
</comment>
<evidence type="ECO:0000256" key="10">
    <source>
        <dbReference type="ARBA" id="ARBA00022982"/>
    </source>
</evidence>
<keyword evidence="12 17" id="KW-0520">NAD</keyword>
<feature type="domain" description="NADH:quinone oxidoreductase/Mrp antiporter transmembrane" evidence="18">
    <location>
        <begin position="2"/>
        <end position="105"/>
    </location>
</feature>
<keyword evidence="10 17" id="KW-0249">Electron transport</keyword>
<evidence type="ECO:0000256" key="5">
    <source>
        <dbReference type="ARBA" id="ARBA00022448"/>
    </source>
</evidence>
<feature type="transmembrane region" description="Helical" evidence="17">
    <location>
        <begin position="29"/>
        <end position="49"/>
    </location>
</feature>
<evidence type="ECO:0000256" key="13">
    <source>
        <dbReference type="ARBA" id="ARBA00023075"/>
    </source>
</evidence>
<keyword evidence="6 17" id="KW-0679">Respiratory chain</keyword>
<evidence type="ECO:0000256" key="16">
    <source>
        <dbReference type="ARBA" id="ARBA00049551"/>
    </source>
</evidence>
<organism evidence="19">
    <name type="scientific">Fusigobius humeralis</name>
    <dbReference type="NCBI Taxonomy" id="1156101"/>
    <lineage>
        <taxon>Eukaryota</taxon>
        <taxon>Metazoa</taxon>
        <taxon>Chordata</taxon>
        <taxon>Craniata</taxon>
        <taxon>Vertebrata</taxon>
        <taxon>Euteleostomi</taxon>
        <taxon>Actinopterygii</taxon>
        <taxon>Neopterygii</taxon>
        <taxon>Teleostei</taxon>
        <taxon>Neoteleostei</taxon>
        <taxon>Acanthomorphata</taxon>
        <taxon>Gobiaria</taxon>
        <taxon>Gobiiformes</taxon>
        <taxon>Gobioidei</taxon>
        <taxon>Gobiidae</taxon>
        <taxon>Gobiinae</taxon>
        <taxon>Fusigobius</taxon>
    </lineage>
</organism>
<keyword evidence="11 17" id="KW-1133">Transmembrane helix</keyword>
<evidence type="ECO:0000259" key="18">
    <source>
        <dbReference type="Pfam" id="PF00361"/>
    </source>
</evidence>
<evidence type="ECO:0000256" key="12">
    <source>
        <dbReference type="ARBA" id="ARBA00023027"/>
    </source>
</evidence>
<feature type="non-terminal residue" evidence="19">
    <location>
        <position position="1"/>
    </location>
</feature>
<dbReference type="AlphaFoldDB" id="S4UXR0"/>
<evidence type="ECO:0000256" key="4">
    <source>
        <dbReference type="ARBA" id="ARBA00021008"/>
    </source>
</evidence>
<keyword evidence="15 17" id="KW-0472">Membrane</keyword>
<sequence>QLRKLLAYSSISQIGWMIMVMQYSRPLALLGLITYIIMTATIFLSLEVVGAKTINQLAITATKYALLTATMLIALLSLGGLPPLTGFLLKLLILDLLSKQPAPAPALLMALGSLLSLYFYVNICYAATLTNPPNHWPLPFTSNDRKRKKVKAVISLLPLFFSALSPPLAPIIPSIF</sequence>
<feature type="transmembrane region" description="Helical" evidence="17">
    <location>
        <begin position="61"/>
        <end position="84"/>
    </location>
</feature>
<keyword evidence="5" id="KW-0813">Transport</keyword>
<dbReference type="GO" id="GO:0005743">
    <property type="term" value="C:mitochondrial inner membrane"/>
    <property type="evidence" value="ECO:0007669"/>
    <property type="project" value="UniProtKB-SubCell"/>
</dbReference>
<feature type="transmembrane region" description="Helical" evidence="17">
    <location>
        <begin position="150"/>
        <end position="172"/>
    </location>
</feature>
<evidence type="ECO:0000256" key="3">
    <source>
        <dbReference type="ARBA" id="ARBA00012944"/>
    </source>
</evidence>
<dbReference type="EC" id="7.1.1.2" evidence="3 17"/>
<evidence type="ECO:0000256" key="15">
    <source>
        <dbReference type="ARBA" id="ARBA00023136"/>
    </source>
</evidence>
<dbReference type="PANTHER" id="PTHR46552">
    <property type="entry name" value="NADH-UBIQUINONE OXIDOREDUCTASE CHAIN 2"/>
    <property type="match status" value="1"/>
</dbReference>
<evidence type="ECO:0000256" key="1">
    <source>
        <dbReference type="ARBA" id="ARBA00004448"/>
    </source>
</evidence>
<geneLocation type="mitochondrion" evidence="19"/>
<dbReference type="EMBL" id="JX462861">
    <property type="protein sequence ID" value="AGN31099.1"/>
    <property type="molecule type" value="Genomic_DNA"/>
</dbReference>
<dbReference type="Pfam" id="PF00361">
    <property type="entry name" value="Proton_antipo_M"/>
    <property type="match status" value="1"/>
</dbReference>
<protein>
    <recommendedName>
        <fullName evidence="4 17">NADH-ubiquinone oxidoreductase chain 2</fullName>
        <ecNumber evidence="3 17">7.1.1.2</ecNumber>
    </recommendedName>
</protein>
<proteinExistence type="inferred from homology"/>
<keyword evidence="7 17" id="KW-0812">Transmembrane</keyword>
<evidence type="ECO:0000313" key="19">
    <source>
        <dbReference type="EMBL" id="AGN31099.1"/>
    </source>
</evidence>
<keyword evidence="14 17" id="KW-0496">Mitochondrion</keyword>
<dbReference type="InterPro" id="IPR050175">
    <property type="entry name" value="Complex_I_Subunit_2"/>
</dbReference>
<gene>
    <name evidence="19" type="primary">ND2</name>
</gene>
<feature type="transmembrane region" description="Helical" evidence="17">
    <location>
        <begin position="5"/>
        <end position="23"/>
    </location>
</feature>
<dbReference type="InterPro" id="IPR003917">
    <property type="entry name" value="NADH_UbQ_OxRdtase_chain2"/>
</dbReference>
<feature type="transmembrane region" description="Helical" evidence="17">
    <location>
        <begin position="104"/>
        <end position="129"/>
    </location>
</feature>
<evidence type="ECO:0000256" key="7">
    <source>
        <dbReference type="ARBA" id="ARBA00022692"/>
    </source>
</evidence>
<dbReference type="PANTHER" id="PTHR46552:SF1">
    <property type="entry name" value="NADH-UBIQUINONE OXIDOREDUCTASE CHAIN 2"/>
    <property type="match status" value="1"/>
</dbReference>
<comment type="function">
    <text evidence="17">Core subunit of the mitochondrial membrane respiratory chain NADH dehydrogenase (Complex I) which catalyzes electron transfer from NADH through the respiratory chain, using ubiquinone as an electron acceptor. Essential for the catalytic activity and assembly of complex I.</text>
</comment>
<evidence type="ECO:0000256" key="8">
    <source>
        <dbReference type="ARBA" id="ARBA00022792"/>
    </source>
</evidence>
<evidence type="ECO:0000256" key="17">
    <source>
        <dbReference type="RuleBase" id="RU003403"/>
    </source>
</evidence>
<evidence type="ECO:0000256" key="6">
    <source>
        <dbReference type="ARBA" id="ARBA00022660"/>
    </source>
</evidence>